<comment type="caution">
    <text evidence="1">The sequence shown here is derived from an EMBL/GenBank/DDBJ whole genome shotgun (WGS) entry which is preliminary data.</text>
</comment>
<evidence type="ECO:0000313" key="1">
    <source>
        <dbReference type="EMBL" id="NYD51342.1"/>
    </source>
</evidence>
<gene>
    <name evidence="1" type="ORF">BJY14_007325</name>
</gene>
<dbReference type="Proteomes" id="UP000529783">
    <property type="component" value="Unassembled WGS sequence"/>
</dbReference>
<sequence>MAVTDKQAATLHAQLAGRIEDHNRLFEELTPEEVGYEYSALIAAGVFEAIGRRFIRGEETASDQEVTKFVADLRSRTPATAENLDPVVAERLIRHSLGRGDIDDIDRKIFFGAQIIVLGGLVADEDFGEAELDSFMATVRETADDWISRDN</sequence>
<reference evidence="1 2" key="1">
    <citation type="submission" date="2020-07" db="EMBL/GenBank/DDBJ databases">
        <title>Sequencing the genomes of 1000 actinobacteria strains.</title>
        <authorList>
            <person name="Klenk H.-P."/>
        </authorList>
    </citation>
    <scope>NUCLEOTIDE SEQUENCE [LARGE SCALE GENOMIC DNA]</scope>
    <source>
        <strain evidence="1 2">DSM 40398</strain>
    </source>
</reference>
<organism evidence="1 2">
    <name type="scientific">Actinomadura luteofluorescens</name>
    <dbReference type="NCBI Taxonomy" id="46163"/>
    <lineage>
        <taxon>Bacteria</taxon>
        <taxon>Bacillati</taxon>
        <taxon>Actinomycetota</taxon>
        <taxon>Actinomycetes</taxon>
        <taxon>Streptosporangiales</taxon>
        <taxon>Thermomonosporaceae</taxon>
        <taxon>Actinomadura</taxon>
    </lineage>
</organism>
<keyword evidence="2" id="KW-1185">Reference proteome</keyword>
<accession>A0A7Y9EP30</accession>
<proteinExistence type="predicted"/>
<name>A0A7Y9EP30_9ACTN</name>
<evidence type="ECO:0000313" key="2">
    <source>
        <dbReference type="Proteomes" id="UP000529783"/>
    </source>
</evidence>
<dbReference type="EMBL" id="JACCBA010000001">
    <property type="protein sequence ID" value="NYD51342.1"/>
    <property type="molecule type" value="Genomic_DNA"/>
</dbReference>
<dbReference type="AlphaFoldDB" id="A0A7Y9EP30"/>
<dbReference type="RefSeq" id="WP_179847748.1">
    <property type="nucleotide sequence ID" value="NZ_JACCBA010000001.1"/>
</dbReference>
<protein>
    <submittedName>
        <fullName evidence="1">Uncharacterized protein</fullName>
    </submittedName>
</protein>